<protein>
    <submittedName>
        <fullName evidence="2">Uncharacterized protein</fullName>
    </submittedName>
</protein>
<gene>
    <name evidence="2" type="ORF">GCM10009817_10290</name>
</gene>
<sequence length="100" mass="11038">MVTAVHDADRLLASDLDAEFLELVCADGELLDAEFEAIVAGMEPPPRTPPVPPGAHDWGRRATPVAQRSRANRTLPQGRPPTAGRERSPPPRWRRRRPTS</sequence>
<name>A0ABN2RNA2_9MICO</name>
<dbReference type="EMBL" id="BAAAPU010000003">
    <property type="protein sequence ID" value="GAA1972118.1"/>
    <property type="molecule type" value="Genomic_DNA"/>
</dbReference>
<keyword evidence="3" id="KW-1185">Reference proteome</keyword>
<comment type="caution">
    <text evidence="2">The sequence shown here is derived from an EMBL/GenBank/DDBJ whole genome shotgun (WGS) entry which is preliminary data.</text>
</comment>
<feature type="compositionally biased region" description="Pro residues" evidence="1">
    <location>
        <begin position="43"/>
        <end position="53"/>
    </location>
</feature>
<proteinExistence type="predicted"/>
<evidence type="ECO:0000256" key="1">
    <source>
        <dbReference type="SAM" id="MobiDB-lite"/>
    </source>
</evidence>
<reference evidence="2 3" key="1">
    <citation type="journal article" date="2019" name="Int. J. Syst. Evol. Microbiol.">
        <title>The Global Catalogue of Microorganisms (GCM) 10K type strain sequencing project: providing services to taxonomists for standard genome sequencing and annotation.</title>
        <authorList>
            <consortium name="The Broad Institute Genomics Platform"/>
            <consortium name="The Broad Institute Genome Sequencing Center for Infectious Disease"/>
            <person name="Wu L."/>
            <person name="Ma J."/>
        </authorList>
    </citation>
    <scope>NUCLEOTIDE SEQUENCE [LARGE SCALE GENOMIC DNA]</scope>
    <source>
        <strain evidence="2 3">JCM 15628</strain>
    </source>
</reference>
<dbReference type="RefSeq" id="WP_344059074.1">
    <property type="nucleotide sequence ID" value="NZ_BAAAPU010000003.1"/>
</dbReference>
<feature type="region of interest" description="Disordered" evidence="1">
    <location>
        <begin position="41"/>
        <end position="100"/>
    </location>
</feature>
<accession>A0ABN2RNA2</accession>
<organism evidence="2 3">
    <name type="scientific">Terrabacter lapilli</name>
    <dbReference type="NCBI Taxonomy" id="436231"/>
    <lineage>
        <taxon>Bacteria</taxon>
        <taxon>Bacillati</taxon>
        <taxon>Actinomycetota</taxon>
        <taxon>Actinomycetes</taxon>
        <taxon>Micrococcales</taxon>
        <taxon>Intrasporangiaceae</taxon>
        <taxon>Terrabacter</taxon>
    </lineage>
</organism>
<dbReference type="Proteomes" id="UP001500013">
    <property type="component" value="Unassembled WGS sequence"/>
</dbReference>
<evidence type="ECO:0000313" key="3">
    <source>
        <dbReference type="Proteomes" id="UP001500013"/>
    </source>
</evidence>
<evidence type="ECO:0000313" key="2">
    <source>
        <dbReference type="EMBL" id="GAA1972118.1"/>
    </source>
</evidence>